<dbReference type="EMBL" id="LR865422">
    <property type="protein sequence ID" value="CAD2094932.1"/>
    <property type="molecule type" value="Genomic_DNA"/>
</dbReference>
<gene>
    <name evidence="3" type="ORF">PVSEL_0100030</name>
</gene>
<dbReference type="VEuPathDB" id="PlasmoDB:PVSEL_0100030"/>
<organism evidence="3 4">
    <name type="scientific">Plasmodium vinckei</name>
    <dbReference type="NCBI Taxonomy" id="5860"/>
    <lineage>
        <taxon>Eukaryota</taxon>
        <taxon>Sar</taxon>
        <taxon>Alveolata</taxon>
        <taxon>Apicomplexa</taxon>
        <taxon>Aconoidasida</taxon>
        <taxon>Haemosporida</taxon>
        <taxon>Plasmodiidae</taxon>
        <taxon>Plasmodium</taxon>
        <taxon>Plasmodium (Vinckeia)</taxon>
    </lineage>
</organism>
<evidence type="ECO:0000313" key="4">
    <source>
        <dbReference type="Proteomes" id="UP000515697"/>
    </source>
</evidence>
<dbReference type="AlphaFoldDB" id="A0A6V7SB55"/>
<dbReference type="NCBIfam" id="TIGR01601">
    <property type="entry name" value="PYST-C1"/>
    <property type="match status" value="1"/>
</dbReference>
<proteinExistence type="predicted"/>
<dbReference type="VEuPathDB" id="PlasmoDB:PVPCR_0402240"/>
<accession>A0A6V7SB55</accession>
<feature type="chain" id="PRO_5027705538" evidence="1">
    <location>
        <begin position="20"/>
        <end position="163"/>
    </location>
</feature>
<evidence type="ECO:0000256" key="1">
    <source>
        <dbReference type="SAM" id="SignalP"/>
    </source>
</evidence>
<evidence type="ECO:0000259" key="2">
    <source>
        <dbReference type="Pfam" id="PF09690"/>
    </source>
</evidence>
<name>A0A6V7SB55_PLAVN</name>
<dbReference type="VEuPathDB" id="PlasmoDB:PVLDE_0101710"/>
<sequence length="163" mass="19045">MNRRIFSLVCIALYALLDATIYCSQQKESDARNKSVRGTKEINRSNDEYDNESSCFNLFKKDKKSIRSKESIRSNESIRSKEIIRSKESTRSKESIRTKENLHSKAPINHSHAKMVEMFLNNNKERPINQGKLVDFIYANHLESTSFLSELFDELEKRYPKTS</sequence>
<reference evidence="3 4" key="1">
    <citation type="submission" date="2020-08" db="EMBL/GenBank/DDBJ databases">
        <authorList>
            <person name="Ramaprasad A."/>
        </authorList>
    </citation>
    <scope>NUCLEOTIDE SEQUENCE [LARGE SCALE GENOMIC DNA]</scope>
</reference>
<feature type="domain" description="PYST-C1-like N-terminal" evidence="2">
    <location>
        <begin position="27"/>
        <end position="53"/>
    </location>
</feature>
<protein>
    <submittedName>
        <fullName evidence="3">Fam-c protein</fullName>
    </submittedName>
</protein>
<dbReference type="Pfam" id="PF09690">
    <property type="entry name" value="PYST-C1"/>
    <property type="match status" value="1"/>
</dbReference>
<evidence type="ECO:0000313" key="3">
    <source>
        <dbReference type="EMBL" id="CAD2094932.1"/>
    </source>
</evidence>
<dbReference type="Proteomes" id="UP000515697">
    <property type="component" value="Chromosome PVSEL_01"/>
</dbReference>
<dbReference type="VEuPathDB" id="PlasmoDB:PVBDA_0702370"/>
<dbReference type="InterPro" id="IPR006488">
    <property type="entry name" value="PYST-C1_N"/>
</dbReference>
<keyword evidence="1" id="KW-0732">Signal</keyword>
<feature type="signal peptide" evidence="1">
    <location>
        <begin position="1"/>
        <end position="19"/>
    </location>
</feature>